<sequence length="222" mass="25618">MTYLKHGEFRQLADAAGINMIWSPDYVPEGNGKDENFNGQITYTLARITLARYVRRRMKTVTAQHTWYPALQDAQATRNRHVSKIMGVSPYQFVFGQDPPDADELPTNIAAELSERREQDLELVRELRRYSAAKRIKNHEQEHGEELPEPREYQEGDLVWYYNKQQDEGLGTERKILPRWKSPYQVQLAAGKGSYYLVDLEGNSVKAKVNHGLLAPVKKLVE</sequence>
<evidence type="ECO:0008006" key="3">
    <source>
        <dbReference type="Google" id="ProtNLM"/>
    </source>
</evidence>
<proteinExistence type="predicted"/>
<keyword evidence="2" id="KW-1185">Reference proteome</keyword>
<dbReference type="InterPro" id="IPR036397">
    <property type="entry name" value="RNaseH_sf"/>
</dbReference>
<name>A0AAD5S5W0_9FUNG</name>
<dbReference type="GO" id="GO:0003676">
    <property type="term" value="F:nucleic acid binding"/>
    <property type="evidence" value="ECO:0007669"/>
    <property type="project" value="InterPro"/>
</dbReference>
<comment type="caution">
    <text evidence="1">The sequence shown here is derived from an EMBL/GenBank/DDBJ whole genome shotgun (WGS) entry which is preliminary data.</text>
</comment>
<gene>
    <name evidence="1" type="ORF">HK097_001228</name>
</gene>
<dbReference type="Gene3D" id="3.30.420.10">
    <property type="entry name" value="Ribonuclease H-like superfamily/Ribonuclease H"/>
    <property type="match status" value="1"/>
</dbReference>
<dbReference type="AlphaFoldDB" id="A0AAD5S5W0"/>
<protein>
    <recommendedName>
        <fullName evidence="3">Integrase catalytic domain-containing protein</fullName>
    </recommendedName>
</protein>
<evidence type="ECO:0000313" key="2">
    <source>
        <dbReference type="Proteomes" id="UP001212841"/>
    </source>
</evidence>
<dbReference type="EMBL" id="JADGJD010001236">
    <property type="protein sequence ID" value="KAJ3045316.1"/>
    <property type="molecule type" value="Genomic_DNA"/>
</dbReference>
<reference evidence="1" key="1">
    <citation type="submission" date="2020-05" db="EMBL/GenBank/DDBJ databases">
        <title>Phylogenomic resolution of chytrid fungi.</title>
        <authorList>
            <person name="Stajich J.E."/>
            <person name="Amses K."/>
            <person name="Simmons R."/>
            <person name="Seto K."/>
            <person name="Myers J."/>
            <person name="Bonds A."/>
            <person name="Quandt C.A."/>
            <person name="Barry K."/>
            <person name="Liu P."/>
            <person name="Grigoriev I."/>
            <person name="Longcore J.E."/>
            <person name="James T.Y."/>
        </authorList>
    </citation>
    <scope>NUCLEOTIDE SEQUENCE</scope>
    <source>
        <strain evidence="1">JEL0318</strain>
    </source>
</reference>
<dbReference type="SUPFAM" id="SSF53098">
    <property type="entry name" value="Ribonuclease H-like"/>
    <property type="match status" value="1"/>
</dbReference>
<dbReference type="InterPro" id="IPR012337">
    <property type="entry name" value="RNaseH-like_sf"/>
</dbReference>
<dbReference type="Proteomes" id="UP001212841">
    <property type="component" value="Unassembled WGS sequence"/>
</dbReference>
<evidence type="ECO:0000313" key="1">
    <source>
        <dbReference type="EMBL" id="KAJ3045316.1"/>
    </source>
</evidence>
<accession>A0AAD5S5W0</accession>
<organism evidence="1 2">
    <name type="scientific">Rhizophlyctis rosea</name>
    <dbReference type="NCBI Taxonomy" id="64517"/>
    <lineage>
        <taxon>Eukaryota</taxon>
        <taxon>Fungi</taxon>
        <taxon>Fungi incertae sedis</taxon>
        <taxon>Chytridiomycota</taxon>
        <taxon>Chytridiomycota incertae sedis</taxon>
        <taxon>Chytridiomycetes</taxon>
        <taxon>Rhizophlyctidales</taxon>
        <taxon>Rhizophlyctidaceae</taxon>
        <taxon>Rhizophlyctis</taxon>
    </lineage>
</organism>